<keyword evidence="7" id="KW-0539">Nucleus</keyword>
<dbReference type="OrthoDB" id="7862313at2759"/>
<dbReference type="Pfam" id="PF23271">
    <property type="entry name" value="HEAT_GCN1"/>
    <property type="match status" value="1"/>
</dbReference>
<evidence type="ECO:0000313" key="11">
    <source>
        <dbReference type="Proteomes" id="UP000827284"/>
    </source>
</evidence>
<keyword evidence="5" id="KW-0677">Repeat</keyword>
<feature type="domain" description="Importin N-terminal" evidence="9">
    <location>
        <begin position="28"/>
        <end position="94"/>
    </location>
</feature>
<sequence length="1042" mass="116898">MDQYHSQLEVSLKRVLTASTSTQIQDATDDLLQNVFTDPRCIPTLTCIIKQSPHKEVRLLAAVELRKQAVEWWTKLHPKVKFEAKATLLEIILCEEEYPVRQASARVIAAIGRMDIPVRDWPQLVPFLQKCCNSPDAGHREAGLFLMSTIFEVTDALMDDLCEPLRLFAKTIADPESLSVRTTTVVALNRMSHFINSSQTQEIKLFSDLIPSMIEVLGQCIACHDESAALKCFDAMEDLLKLIISPLAPHLKDFVEYFRLVTGNTDVEPKMRIHAISVLSWAVLQKSTKIEQLELLEPLIHTLLEVGTEPELEDDDDDSPSKSAFSLIHTIGIHMSPIAVFTAARSDILALVSSSETRFRKAGLMALSVLAEGCAEEMRPAIDEMLFVIISGLDDQDATVRRAACVALCSFAEEFEEEVSQKHVRFVPRLIDMLNEMRPNVIKKACNALNAIVSQLKDDLLPYLPSLMKRLIDLLDSDGSSCLTAVIAVMATTARVSLGKFQPYCEAVVTRLRNLMSLAFSAEDIKVRSAATEAMGTVSRAVGKDLFRPYLHDCMVLAMEGVLKEGMGLREPGYRFFGCAAQIFEMELSPYLPEIAAQLYRTCEHPDPLLRDKNEEEDLADLDEDDTEEDVKDAFNCALIQEKEAAACTYAIFVEHTRDCFLPYLDDVMKAYFFLFEETSDTVRKAAISGAFSLLRSVYQMSNIAPWRKELHQEPLEGTIVVVRDWLVPAVTGLLAYEQDKTVVILAIQEFTETLRWCGPVTLCKFLPYICGQLRLIFEKKAHFQQLSMNEDHLLDEDEDEENDVALVCSAADLVSVIATVHGNEFASEVKTFIPHIMKYYRKTRTPVERSMSMGCLGEITTAIESHITEFTDLILPLAQKALGDHDDEVRSNAAFTLGVLCEHTTVDLTRHYPILLQTLYPLFYDQDMINVTDNACGAVSRMLMKHPQAVPVEQVLPTLAAALPLKAELEENEPVFRFLLSLLHVRNGWILEHLGHILELFVQVLLTGADSKLTESTKKEMVAAMMAFGYPMPSELMVLRV</sequence>
<dbReference type="InterPro" id="IPR034085">
    <property type="entry name" value="TOG"/>
</dbReference>
<protein>
    <submittedName>
        <fullName evidence="10">Importin-4</fullName>
    </submittedName>
</protein>
<keyword evidence="11" id="KW-1185">Reference proteome</keyword>
<comment type="subcellular location">
    <subcellularLocation>
        <location evidence="2">Cytoplasm</location>
    </subcellularLocation>
    <subcellularLocation>
        <location evidence="1">Nucleus</location>
    </subcellularLocation>
</comment>
<evidence type="ECO:0000256" key="8">
    <source>
        <dbReference type="PROSITE-ProRule" id="PRU00103"/>
    </source>
</evidence>
<evidence type="ECO:0000259" key="9">
    <source>
        <dbReference type="PROSITE" id="PS50166"/>
    </source>
</evidence>
<dbReference type="SMART" id="SM01349">
    <property type="entry name" value="TOG"/>
    <property type="match status" value="1"/>
</dbReference>
<dbReference type="GO" id="GO:0031267">
    <property type="term" value="F:small GTPase binding"/>
    <property type="evidence" value="ECO:0007669"/>
    <property type="project" value="InterPro"/>
</dbReference>
<dbReference type="InterPro" id="IPR040122">
    <property type="entry name" value="Importin_beta"/>
</dbReference>
<dbReference type="AlphaFoldDB" id="A0A9P3HIC7"/>
<evidence type="ECO:0000256" key="5">
    <source>
        <dbReference type="ARBA" id="ARBA00022737"/>
    </source>
</evidence>
<evidence type="ECO:0000256" key="6">
    <source>
        <dbReference type="ARBA" id="ARBA00022927"/>
    </source>
</evidence>
<dbReference type="PANTHER" id="PTHR10527">
    <property type="entry name" value="IMPORTIN BETA"/>
    <property type="match status" value="1"/>
</dbReference>
<dbReference type="PROSITE" id="PS50166">
    <property type="entry name" value="IMPORTIN_B_NT"/>
    <property type="match status" value="1"/>
</dbReference>
<proteinExistence type="predicted"/>
<dbReference type="PROSITE" id="PS50077">
    <property type="entry name" value="HEAT_REPEAT"/>
    <property type="match status" value="2"/>
</dbReference>
<keyword evidence="4" id="KW-0963">Cytoplasm</keyword>
<reference evidence="10" key="1">
    <citation type="submission" date="2021-11" db="EMBL/GenBank/DDBJ databases">
        <authorList>
            <person name="Herlambang A."/>
            <person name="Guo Y."/>
            <person name="Takashima Y."/>
            <person name="Nishizawa T."/>
        </authorList>
    </citation>
    <scope>NUCLEOTIDE SEQUENCE</scope>
    <source>
        <strain evidence="10">E1425</strain>
    </source>
</reference>
<dbReference type="GO" id="GO:0005634">
    <property type="term" value="C:nucleus"/>
    <property type="evidence" value="ECO:0007669"/>
    <property type="project" value="UniProtKB-SubCell"/>
</dbReference>
<dbReference type="InterPro" id="IPR001494">
    <property type="entry name" value="Importin-beta_N"/>
</dbReference>
<dbReference type="InterPro" id="IPR021133">
    <property type="entry name" value="HEAT_type_2"/>
</dbReference>
<dbReference type="EMBL" id="BQFW01000013">
    <property type="protein sequence ID" value="GJJ76968.1"/>
    <property type="molecule type" value="Genomic_DNA"/>
</dbReference>
<dbReference type="InterPro" id="IPR057546">
    <property type="entry name" value="HEAT_GCN1"/>
</dbReference>
<evidence type="ECO:0000256" key="7">
    <source>
        <dbReference type="ARBA" id="ARBA00023242"/>
    </source>
</evidence>
<dbReference type="Gene3D" id="1.25.10.10">
    <property type="entry name" value="Leucine-rich Repeat Variant"/>
    <property type="match status" value="1"/>
</dbReference>
<dbReference type="Pfam" id="PF24714">
    <property type="entry name" value="TOR1L1_N"/>
    <property type="match status" value="1"/>
</dbReference>
<name>A0A9P3HIC7_9FUNG</name>
<evidence type="ECO:0000256" key="1">
    <source>
        <dbReference type="ARBA" id="ARBA00004123"/>
    </source>
</evidence>
<dbReference type="GO" id="GO:0005737">
    <property type="term" value="C:cytoplasm"/>
    <property type="evidence" value="ECO:0007669"/>
    <property type="project" value="UniProtKB-SubCell"/>
</dbReference>
<dbReference type="InterPro" id="IPR057600">
    <property type="entry name" value="TORTIFOLIA1/SINE1-2_N"/>
</dbReference>
<dbReference type="InterPro" id="IPR016024">
    <property type="entry name" value="ARM-type_fold"/>
</dbReference>
<keyword evidence="3" id="KW-0813">Transport</keyword>
<dbReference type="InterPro" id="IPR011989">
    <property type="entry name" value="ARM-like"/>
</dbReference>
<organism evidence="10 11">
    <name type="scientific">Entomortierella parvispora</name>
    <dbReference type="NCBI Taxonomy" id="205924"/>
    <lineage>
        <taxon>Eukaryota</taxon>
        <taxon>Fungi</taxon>
        <taxon>Fungi incertae sedis</taxon>
        <taxon>Mucoromycota</taxon>
        <taxon>Mortierellomycotina</taxon>
        <taxon>Mortierellomycetes</taxon>
        <taxon>Mortierellales</taxon>
        <taxon>Mortierellaceae</taxon>
        <taxon>Entomortierella</taxon>
    </lineage>
</organism>
<evidence type="ECO:0000313" key="10">
    <source>
        <dbReference type="EMBL" id="GJJ76968.1"/>
    </source>
</evidence>
<evidence type="ECO:0000256" key="3">
    <source>
        <dbReference type="ARBA" id="ARBA00022448"/>
    </source>
</evidence>
<dbReference type="Pfam" id="PF25780">
    <property type="entry name" value="TPR_IPO5"/>
    <property type="match status" value="1"/>
</dbReference>
<feature type="repeat" description="HEAT" evidence="8">
    <location>
        <begin position="385"/>
        <end position="423"/>
    </location>
</feature>
<dbReference type="GO" id="GO:0006606">
    <property type="term" value="P:protein import into nucleus"/>
    <property type="evidence" value="ECO:0007669"/>
    <property type="project" value="InterPro"/>
</dbReference>
<dbReference type="Proteomes" id="UP000827284">
    <property type="component" value="Unassembled WGS sequence"/>
</dbReference>
<accession>A0A9P3HIC7</accession>
<gene>
    <name evidence="10" type="ORF">EMPS_09327</name>
</gene>
<dbReference type="SUPFAM" id="SSF48371">
    <property type="entry name" value="ARM repeat"/>
    <property type="match status" value="2"/>
</dbReference>
<keyword evidence="6" id="KW-0653">Protein transport</keyword>
<evidence type="ECO:0000256" key="2">
    <source>
        <dbReference type="ARBA" id="ARBA00004496"/>
    </source>
</evidence>
<evidence type="ECO:0000256" key="4">
    <source>
        <dbReference type="ARBA" id="ARBA00022490"/>
    </source>
</evidence>
<feature type="repeat" description="HEAT" evidence="8">
    <location>
        <begin position="875"/>
        <end position="913"/>
    </location>
</feature>
<reference evidence="10" key="2">
    <citation type="journal article" date="2022" name="Microbiol. Resour. Announc.">
        <title>Whole-Genome Sequence of Entomortierella parvispora E1425, a Mucoromycotan Fungus Associated with Burkholderiaceae-Related Endosymbiotic Bacteria.</title>
        <authorList>
            <person name="Herlambang A."/>
            <person name="Guo Y."/>
            <person name="Takashima Y."/>
            <person name="Narisawa K."/>
            <person name="Ohta H."/>
            <person name="Nishizawa T."/>
        </authorList>
    </citation>
    <scope>NUCLEOTIDE SEQUENCE</scope>
    <source>
        <strain evidence="10">E1425</strain>
    </source>
</reference>
<comment type="caution">
    <text evidence="10">The sequence shown here is derived from an EMBL/GenBank/DDBJ whole genome shotgun (WGS) entry which is preliminary data.</text>
</comment>
<dbReference type="InterPro" id="IPR057672">
    <property type="entry name" value="TPR_IPO4/5"/>
</dbReference>